<evidence type="ECO:0000313" key="3">
    <source>
        <dbReference type="EMBL" id="MFD0964727.1"/>
    </source>
</evidence>
<dbReference type="InterPro" id="IPR005240">
    <property type="entry name" value="DUF389"/>
</dbReference>
<keyword evidence="2" id="KW-0472">Membrane</keyword>
<feature type="transmembrane region" description="Helical" evidence="2">
    <location>
        <begin position="119"/>
        <end position="137"/>
    </location>
</feature>
<gene>
    <name evidence="3" type="ORF">ACFQ1O_12000</name>
</gene>
<protein>
    <submittedName>
        <fullName evidence="3">DUF389 domain-containing protein</fullName>
    </submittedName>
</protein>
<reference evidence="4" key="1">
    <citation type="journal article" date="2019" name="Int. J. Syst. Evol. Microbiol.">
        <title>The Global Catalogue of Microorganisms (GCM) 10K type strain sequencing project: providing services to taxonomists for standard genome sequencing and annotation.</title>
        <authorList>
            <consortium name="The Broad Institute Genomics Platform"/>
            <consortium name="The Broad Institute Genome Sequencing Center for Infectious Disease"/>
            <person name="Wu L."/>
            <person name="Ma J."/>
        </authorList>
    </citation>
    <scope>NUCLEOTIDE SEQUENCE [LARGE SCALE GENOMIC DNA]</scope>
    <source>
        <strain evidence="4">CCUG 62114</strain>
    </source>
</reference>
<keyword evidence="1" id="KW-0175">Coiled coil</keyword>
<dbReference type="Proteomes" id="UP001596997">
    <property type="component" value="Unassembled WGS sequence"/>
</dbReference>
<feature type="transmembrane region" description="Helical" evidence="2">
    <location>
        <begin position="255"/>
        <end position="273"/>
    </location>
</feature>
<feature type="transmembrane region" description="Helical" evidence="2">
    <location>
        <begin position="211"/>
        <end position="234"/>
    </location>
</feature>
<keyword evidence="4" id="KW-1185">Reference proteome</keyword>
<dbReference type="Pfam" id="PF04087">
    <property type="entry name" value="DUF389"/>
    <property type="match status" value="1"/>
</dbReference>
<name>A0ABW3I5F9_9FLAO</name>
<comment type="caution">
    <text evidence="3">The sequence shown here is derived from an EMBL/GenBank/DDBJ whole genome shotgun (WGS) entry which is preliminary data.</text>
</comment>
<feature type="transmembrane region" description="Helical" evidence="2">
    <location>
        <begin position="64"/>
        <end position="81"/>
    </location>
</feature>
<keyword evidence="2" id="KW-1133">Transmembrane helix</keyword>
<feature type="transmembrane region" description="Helical" evidence="2">
    <location>
        <begin position="180"/>
        <end position="205"/>
    </location>
</feature>
<evidence type="ECO:0000313" key="4">
    <source>
        <dbReference type="Proteomes" id="UP001596997"/>
    </source>
</evidence>
<dbReference type="EMBL" id="JBHTJM010000010">
    <property type="protein sequence ID" value="MFD0964727.1"/>
    <property type="molecule type" value="Genomic_DNA"/>
</dbReference>
<keyword evidence="2" id="KW-0812">Transmembrane</keyword>
<feature type="transmembrane region" description="Helical" evidence="2">
    <location>
        <begin position="157"/>
        <end position="173"/>
    </location>
</feature>
<dbReference type="PANTHER" id="PTHR20992:SF9">
    <property type="entry name" value="AT15442P-RELATED"/>
    <property type="match status" value="1"/>
</dbReference>
<sequence>MIDQNQLTPEEEKVGETVDVKKDAKGLVKSVSTFLSELLDIRDETDREQTIEGIKTDIPFKGHIAWILIFAVFIASIGLNVSSTAVVIGAMLISPLMGPILGIGMSLAIFDMQTLKRSLVNLGVMVGLSVFTAFLYFKLSPLTELTPELEARTSPNILDVFVAIFGGLALIVAKSKKGTMASVIFGVAIATALMPPLCTVGYGLAVWEPRFFAGAMYLFCINTIFIALSTFLVAKALRFPLVKYANAEKRKRIKWTITFIALLAMLPASKTFYDVWKESNFNRDVKAFVTNEIKGNKELQLLETNYDYDTQTIELDFYSHITEVTKADLLNELKGEAYPNLHEAKLKIKGSNTDNFELVKDLLAEKRKEVQDYRKEINNLEQQVAELEKTIEETSGQKPLDLLSISKDAKIEFSELETITFATELKSNFKKLDTLSVVRPIWKNNLIDSLAIKRNGKLSSWLKTELKVDTVYVKK</sequence>
<accession>A0ABW3I5F9</accession>
<organism evidence="3 4">
    <name type="scientific">Pseudofulvibacter geojedonensis</name>
    <dbReference type="NCBI Taxonomy" id="1123758"/>
    <lineage>
        <taxon>Bacteria</taxon>
        <taxon>Pseudomonadati</taxon>
        <taxon>Bacteroidota</taxon>
        <taxon>Flavobacteriia</taxon>
        <taxon>Flavobacteriales</taxon>
        <taxon>Flavobacteriaceae</taxon>
        <taxon>Pseudofulvibacter</taxon>
    </lineage>
</organism>
<dbReference type="RefSeq" id="WP_377716276.1">
    <property type="nucleotide sequence ID" value="NZ_JBHTJM010000010.1"/>
</dbReference>
<proteinExistence type="predicted"/>
<evidence type="ECO:0000256" key="1">
    <source>
        <dbReference type="SAM" id="Coils"/>
    </source>
</evidence>
<evidence type="ECO:0000256" key="2">
    <source>
        <dbReference type="SAM" id="Phobius"/>
    </source>
</evidence>
<feature type="transmembrane region" description="Helical" evidence="2">
    <location>
        <begin position="87"/>
        <end position="110"/>
    </location>
</feature>
<dbReference type="PANTHER" id="PTHR20992">
    <property type="entry name" value="AT15442P-RELATED"/>
    <property type="match status" value="1"/>
</dbReference>
<feature type="coiled-coil region" evidence="1">
    <location>
        <begin position="356"/>
        <end position="397"/>
    </location>
</feature>